<keyword evidence="1" id="KW-0812">Transmembrane</keyword>
<evidence type="ECO:0000313" key="2">
    <source>
        <dbReference type="EMBL" id="MEI7035432.1"/>
    </source>
</evidence>
<keyword evidence="1" id="KW-0472">Membrane</keyword>
<dbReference type="PROSITE" id="PS00409">
    <property type="entry name" value="PROKAR_NTER_METHYL"/>
    <property type="match status" value="1"/>
</dbReference>
<evidence type="ECO:0000256" key="1">
    <source>
        <dbReference type="SAM" id="Phobius"/>
    </source>
</evidence>
<feature type="transmembrane region" description="Helical" evidence="1">
    <location>
        <begin position="12"/>
        <end position="33"/>
    </location>
</feature>
<dbReference type="EMBL" id="JBBBNY010000001">
    <property type="protein sequence ID" value="MEI7035432.1"/>
    <property type="molecule type" value="Genomic_DNA"/>
</dbReference>
<name>A0ABU8J8Q4_9GAMM</name>
<proteinExistence type="predicted"/>
<reference evidence="2 3" key="1">
    <citation type="journal article" date="2014" name="Int. J. Syst. Evol. Microbiol.">
        <title>Fulvimonas yonginensis sp. nov., isolated from greenhouse soil, and emended description of the genus Fulvimonas.</title>
        <authorList>
            <person name="Ahn J.H."/>
            <person name="Kim S.J."/>
            <person name="Weon H.Y."/>
            <person name="Hong S.B."/>
            <person name="Seok S.J."/>
            <person name="Kwon S.W."/>
        </authorList>
    </citation>
    <scope>NUCLEOTIDE SEQUENCE [LARGE SCALE GENOMIC DNA]</scope>
    <source>
        <strain evidence="2 3">KACC 16952</strain>
    </source>
</reference>
<dbReference type="Proteomes" id="UP001381174">
    <property type="component" value="Unassembled WGS sequence"/>
</dbReference>
<evidence type="ECO:0000313" key="3">
    <source>
        <dbReference type="Proteomes" id="UP001381174"/>
    </source>
</evidence>
<keyword evidence="3" id="KW-1185">Reference proteome</keyword>
<protein>
    <submittedName>
        <fullName evidence="2">Prepilin-type cleavage/methylation domain-containing protein</fullName>
    </submittedName>
</protein>
<keyword evidence="1" id="KW-1133">Transmembrane helix</keyword>
<accession>A0ABU8J8Q4</accession>
<dbReference type="InterPro" id="IPR012902">
    <property type="entry name" value="N_methyl_site"/>
</dbReference>
<gene>
    <name evidence="2" type="ORF">WAT24_01535</name>
</gene>
<organism evidence="2 3">
    <name type="scientific">Fulvimonas yonginensis</name>
    <dbReference type="NCBI Taxonomy" id="1495200"/>
    <lineage>
        <taxon>Bacteria</taxon>
        <taxon>Pseudomonadati</taxon>
        <taxon>Pseudomonadota</taxon>
        <taxon>Gammaproteobacteria</taxon>
        <taxon>Lysobacterales</taxon>
        <taxon>Rhodanobacteraceae</taxon>
        <taxon>Fulvimonas</taxon>
    </lineage>
</organism>
<dbReference type="RefSeq" id="WP_336806043.1">
    <property type="nucleotide sequence ID" value="NZ_JBBBNY010000001.1"/>
</dbReference>
<comment type="caution">
    <text evidence="2">The sequence shown here is derived from an EMBL/GenBank/DDBJ whole genome shotgun (WGS) entry which is preliminary data.</text>
</comment>
<sequence>MPHAPRASRAQGFSLLEVVAAVLLLAVTFASLMRVAGSSLNLTARSAERSEAAMWARSLLDSAFVLEPIRPGRSSGRFDDRYRWQLDVQSWQPPLVAPAPGPQPQAPASPLKLYRLDLTVLWRSAGHDYSARFSTLRLAVPPVNAGIGS</sequence>